<feature type="domain" description="BTB" evidence="3">
    <location>
        <begin position="45"/>
        <end position="107"/>
    </location>
</feature>
<accession>A0A0B1SNC4</accession>
<dbReference type="InterPro" id="IPR006652">
    <property type="entry name" value="Kelch_1"/>
</dbReference>
<dbReference type="PRINTS" id="PR00501">
    <property type="entry name" value="KELCHREPEAT"/>
</dbReference>
<dbReference type="AlphaFoldDB" id="A0A0B1SNC4"/>
<dbReference type="InterPro" id="IPR011333">
    <property type="entry name" value="SKP1/BTB/POZ_sf"/>
</dbReference>
<evidence type="ECO:0000313" key="5">
    <source>
        <dbReference type="Proteomes" id="UP000053660"/>
    </source>
</evidence>
<dbReference type="Gene3D" id="3.30.710.10">
    <property type="entry name" value="Potassium Channel Kv1.1, Chain A"/>
    <property type="match status" value="1"/>
</dbReference>
<dbReference type="PANTHER" id="PTHR24412">
    <property type="entry name" value="KELCH PROTEIN"/>
    <property type="match status" value="1"/>
</dbReference>
<reference evidence="4 5" key="1">
    <citation type="submission" date="2014-03" db="EMBL/GenBank/DDBJ databases">
        <title>Draft genome of the hookworm Oesophagostomum dentatum.</title>
        <authorList>
            <person name="Mitreva M."/>
        </authorList>
    </citation>
    <scope>NUCLEOTIDE SEQUENCE [LARGE SCALE GENOMIC DNA]</scope>
    <source>
        <strain evidence="4 5">OD-Hann</strain>
    </source>
</reference>
<protein>
    <submittedName>
        <fullName evidence="4">Kelch repeat protein</fullName>
    </submittedName>
</protein>
<dbReference type="Pfam" id="PF01344">
    <property type="entry name" value="Kelch_1"/>
    <property type="match status" value="2"/>
</dbReference>
<gene>
    <name evidence="4" type="ORF">OESDEN_13805</name>
</gene>
<dbReference type="Gene3D" id="1.25.40.420">
    <property type="match status" value="1"/>
</dbReference>
<dbReference type="Proteomes" id="UP000053660">
    <property type="component" value="Unassembled WGS sequence"/>
</dbReference>
<evidence type="ECO:0000313" key="4">
    <source>
        <dbReference type="EMBL" id="KHJ86449.1"/>
    </source>
</evidence>
<evidence type="ECO:0000256" key="1">
    <source>
        <dbReference type="ARBA" id="ARBA00022441"/>
    </source>
</evidence>
<dbReference type="OrthoDB" id="45365at2759"/>
<keyword evidence="5" id="KW-1185">Reference proteome</keyword>
<dbReference type="Pfam" id="PF00651">
    <property type="entry name" value="BTB"/>
    <property type="match status" value="1"/>
</dbReference>
<keyword evidence="1" id="KW-0880">Kelch repeat</keyword>
<name>A0A0B1SNC4_OESDE</name>
<dbReference type="SUPFAM" id="SSF54695">
    <property type="entry name" value="POZ domain"/>
    <property type="match status" value="1"/>
</dbReference>
<dbReference type="InterPro" id="IPR015915">
    <property type="entry name" value="Kelch-typ_b-propeller"/>
</dbReference>
<dbReference type="Gene3D" id="2.120.10.80">
    <property type="entry name" value="Kelch-type beta propeller"/>
    <property type="match status" value="1"/>
</dbReference>
<evidence type="ECO:0000259" key="3">
    <source>
        <dbReference type="Pfam" id="PF00651"/>
    </source>
</evidence>
<dbReference type="PANTHER" id="PTHR24412:SF493">
    <property type="entry name" value="BTB DOMAIN-CONTAINING PROTEIN"/>
    <property type="match status" value="1"/>
</dbReference>
<sequence>MFVTENEEESSAVGFLSASTNGASNENVHEPGSQFTTTLAVAPSTKKPMAYFDFAQTDYECFEALVNFAYTAYLEISSKKVAELYKTAFALQMTPVVKACASYLADNLNLKNCIGIRRQANFNDDVYLLGKVDNFIKENFAKIVDESVEFTQLPCIKTRIIVPAEEGRTTSPEKGATIAQSALDYFTRLPHDRIEHSIEMLIHKTTLLYFEDDQRLTDCAEMDDKSSVGSCDIIQDYKKSGKDVVKAMTNGSMDASFNAPIQHRVTGAVPVRLNASRVPNVRYSSTESLNSLDSTDSDPQDTIETRLIALHQTSTDYWVALCVLYRRLVVLSIQLTDDEDITKSKSSGNGVDPQKSALLSRLISCTGSQRRPLASMNGARCSIGASFVSGKIIVCGGYDRGECLKSVEEYDVVRGEWKQLSPMKNERGRFDSAVLNGMVYAVAGSNGNNDLKTAEVYNPKTDEWTAIPSLNKPRSHNGCAALEGFIFCVGGSSDQEVLKECERFDVSRQGQHTCGSDGRKCDLCNWRIQWEPVFEFHRTDGQWYVFAVCLPCRVFLGLRNWLVGGTGS</sequence>
<dbReference type="InterPro" id="IPR000210">
    <property type="entry name" value="BTB/POZ_dom"/>
</dbReference>
<dbReference type="SUPFAM" id="SSF117281">
    <property type="entry name" value="Kelch motif"/>
    <property type="match status" value="1"/>
</dbReference>
<organism evidence="4 5">
    <name type="scientific">Oesophagostomum dentatum</name>
    <name type="common">Nodular worm</name>
    <dbReference type="NCBI Taxonomy" id="61180"/>
    <lineage>
        <taxon>Eukaryota</taxon>
        <taxon>Metazoa</taxon>
        <taxon>Ecdysozoa</taxon>
        <taxon>Nematoda</taxon>
        <taxon>Chromadorea</taxon>
        <taxon>Rhabditida</taxon>
        <taxon>Rhabditina</taxon>
        <taxon>Rhabditomorpha</taxon>
        <taxon>Strongyloidea</taxon>
        <taxon>Strongylidae</taxon>
        <taxon>Oesophagostomum</taxon>
    </lineage>
</organism>
<dbReference type="EMBL" id="KN560411">
    <property type="protein sequence ID" value="KHJ86449.1"/>
    <property type="molecule type" value="Genomic_DNA"/>
</dbReference>
<dbReference type="SMART" id="SM00612">
    <property type="entry name" value="Kelch"/>
    <property type="match status" value="2"/>
</dbReference>
<proteinExistence type="predicted"/>
<evidence type="ECO:0000256" key="2">
    <source>
        <dbReference type="ARBA" id="ARBA00022737"/>
    </source>
</evidence>
<keyword evidence="2" id="KW-0677">Repeat</keyword>